<dbReference type="Proteomes" id="UP000070133">
    <property type="component" value="Unassembled WGS sequence"/>
</dbReference>
<name>A0A139HHP5_9PEZI</name>
<protein>
    <submittedName>
        <fullName evidence="2">Uncharacterized protein</fullName>
    </submittedName>
</protein>
<evidence type="ECO:0000256" key="1">
    <source>
        <dbReference type="SAM" id="MobiDB-lite"/>
    </source>
</evidence>
<proteinExistence type="predicted"/>
<dbReference type="EMBL" id="LFZN01000047">
    <property type="protein sequence ID" value="KXT01994.1"/>
    <property type="molecule type" value="Genomic_DNA"/>
</dbReference>
<comment type="caution">
    <text evidence="2">The sequence shown here is derived from an EMBL/GenBank/DDBJ whole genome shotgun (WGS) entry which is preliminary data.</text>
</comment>
<dbReference type="OrthoDB" id="3645965at2759"/>
<reference evidence="2 3" key="1">
    <citation type="submission" date="2015-07" db="EMBL/GenBank/DDBJ databases">
        <title>Comparative genomics of the Sigatoka disease complex on banana suggests a link between parallel evolutionary changes in Pseudocercospora fijiensis and Pseudocercospora eumusae and increased virulence on the banana host.</title>
        <authorList>
            <person name="Chang T.-C."/>
            <person name="Salvucci A."/>
            <person name="Crous P.W."/>
            <person name="Stergiopoulos I."/>
        </authorList>
    </citation>
    <scope>NUCLEOTIDE SEQUENCE [LARGE SCALE GENOMIC DNA]</scope>
    <source>
        <strain evidence="2 3">CBS 114824</strain>
    </source>
</reference>
<evidence type="ECO:0000313" key="3">
    <source>
        <dbReference type="Proteomes" id="UP000070133"/>
    </source>
</evidence>
<evidence type="ECO:0000313" key="2">
    <source>
        <dbReference type="EMBL" id="KXT01994.1"/>
    </source>
</evidence>
<feature type="region of interest" description="Disordered" evidence="1">
    <location>
        <begin position="54"/>
        <end position="93"/>
    </location>
</feature>
<accession>A0A139HHP5</accession>
<sequence length="281" mass="32138">MVSDNPFADPPWCTVCKKRHQYSEDCAYDMAKETSHLHPSKPSRRRTDDAMEFDHLTHQEDPQQTTPSKIDRRRLSPAFTEQDTTQRDHPDGATSIIVPDMPLEGDPFSPHWAIAEDAGTYNPPDAPDVDVSPKVAQNDWDHVMASIPPHQRSGLRKQDYHWFESGWLIGKPMFPHQLHDRARADLNMIDEKQGGFEPLPMPALAHDKKQWTLPAQTHTFDEVARTFEPIDEGPKRAQKKSLLTEDKMERNIMGFLKEPAKRTQRTASALPATEFIFAREA</sequence>
<keyword evidence="3" id="KW-1185">Reference proteome</keyword>
<gene>
    <name evidence="2" type="ORF">AC578_6533</name>
</gene>
<dbReference type="AlphaFoldDB" id="A0A139HHP5"/>
<organism evidence="2 3">
    <name type="scientific">Pseudocercospora eumusae</name>
    <dbReference type="NCBI Taxonomy" id="321146"/>
    <lineage>
        <taxon>Eukaryota</taxon>
        <taxon>Fungi</taxon>
        <taxon>Dikarya</taxon>
        <taxon>Ascomycota</taxon>
        <taxon>Pezizomycotina</taxon>
        <taxon>Dothideomycetes</taxon>
        <taxon>Dothideomycetidae</taxon>
        <taxon>Mycosphaerellales</taxon>
        <taxon>Mycosphaerellaceae</taxon>
        <taxon>Pseudocercospora</taxon>
    </lineage>
</organism>